<protein>
    <submittedName>
        <fullName evidence="2">Uncharacterized protein</fullName>
    </submittedName>
</protein>
<proteinExistence type="predicted"/>
<keyword evidence="3" id="KW-1185">Reference proteome</keyword>
<accession>A0AAV3Q0U9</accession>
<dbReference type="AlphaFoldDB" id="A0AAV3Q0U9"/>
<evidence type="ECO:0000256" key="1">
    <source>
        <dbReference type="SAM" id="MobiDB-lite"/>
    </source>
</evidence>
<name>A0AAV3Q0U9_LITER</name>
<feature type="region of interest" description="Disordered" evidence="1">
    <location>
        <begin position="1"/>
        <end position="25"/>
    </location>
</feature>
<feature type="compositionally biased region" description="Basic and acidic residues" evidence="1">
    <location>
        <begin position="7"/>
        <end position="25"/>
    </location>
</feature>
<gene>
    <name evidence="2" type="ORF">LIER_14457</name>
</gene>
<evidence type="ECO:0000313" key="3">
    <source>
        <dbReference type="Proteomes" id="UP001454036"/>
    </source>
</evidence>
<reference evidence="2 3" key="1">
    <citation type="submission" date="2024-01" db="EMBL/GenBank/DDBJ databases">
        <title>The complete chloroplast genome sequence of Lithospermum erythrorhizon: insights into the phylogenetic relationship among Boraginaceae species and the maternal lineages of purple gromwells.</title>
        <authorList>
            <person name="Okada T."/>
            <person name="Watanabe K."/>
        </authorList>
    </citation>
    <scope>NUCLEOTIDE SEQUENCE [LARGE SCALE GENOMIC DNA]</scope>
</reference>
<dbReference type="Proteomes" id="UP001454036">
    <property type="component" value="Unassembled WGS sequence"/>
</dbReference>
<evidence type="ECO:0000313" key="2">
    <source>
        <dbReference type="EMBL" id="GAA0157125.1"/>
    </source>
</evidence>
<organism evidence="2 3">
    <name type="scientific">Lithospermum erythrorhizon</name>
    <name type="common">Purple gromwell</name>
    <name type="synonym">Lithospermum officinale var. erythrorhizon</name>
    <dbReference type="NCBI Taxonomy" id="34254"/>
    <lineage>
        <taxon>Eukaryota</taxon>
        <taxon>Viridiplantae</taxon>
        <taxon>Streptophyta</taxon>
        <taxon>Embryophyta</taxon>
        <taxon>Tracheophyta</taxon>
        <taxon>Spermatophyta</taxon>
        <taxon>Magnoliopsida</taxon>
        <taxon>eudicotyledons</taxon>
        <taxon>Gunneridae</taxon>
        <taxon>Pentapetalae</taxon>
        <taxon>asterids</taxon>
        <taxon>lamiids</taxon>
        <taxon>Boraginales</taxon>
        <taxon>Boraginaceae</taxon>
        <taxon>Boraginoideae</taxon>
        <taxon>Lithospermeae</taxon>
        <taxon>Lithospermum</taxon>
    </lineage>
</organism>
<comment type="caution">
    <text evidence="2">The sequence shown here is derived from an EMBL/GenBank/DDBJ whole genome shotgun (WGS) entry which is preliminary data.</text>
</comment>
<dbReference type="EMBL" id="BAABME010003033">
    <property type="protein sequence ID" value="GAA0157125.1"/>
    <property type="molecule type" value="Genomic_DNA"/>
</dbReference>
<sequence>MTGYQKRAREEDNSPKEKKSLKKEIPHEEVECIPFSEQHQDKTFRVDMLGVDPAVVLHRLHVDPLFPPIKQRKRTFSEEKNVAIIEEVANLMNTFAI</sequence>